<accession>A0A239KQX8</accession>
<dbReference type="Proteomes" id="UP000198339">
    <property type="component" value="Unassembled WGS sequence"/>
</dbReference>
<evidence type="ECO:0000313" key="2">
    <source>
        <dbReference type="EMBL" id="SNT20023.1"/>
    </source>
</evidence>
<keyword evidence="1" id="KW-1133">Transmembrane helix</keyword>
<dbReference type="RefSeq" id="WP_170935615.1">
    <property type="nucleotide sequence ID" value="NZ_FZPA01000015.1"/>
</dbReference>
<evidence type="ECO:0000313" key="3">
    <source>
        <dbReference type="Proteomes" id="UP000198339"/>
    </source>
</evidence>
<reference evidence="2 3" key="1">
    <citation type="submission" date="2017-06" db="EMBL/GenBank/DDBJ databases">
        <authorList>
            <person name="Kim H.J."/>
            <person name="Triplett B.A."/>
        </authorList>
    </citation>
    <scope>NUCLEOTIDE SEQUENCE [LARGE SCALE GENOMIC DNA]</scope>
    <source>
        <strain evidence="2 3">DS15</strain>
    </source>
</reference>
<gene>
    <name evidence="2" type="ORF">SAMN06295955_11589</name>
</gene>
<keyword evidence="1" id="KW-0812">Transmembrane</keyword>
<dbReference type="EMBL" id="FZPA01000015">
    <property type="protein sequence ID" value="SNT20023.1"/>
    <property type="molecule type" value="Genomic_DNA"/>
</dbReference>
<feature type="transmembrane region" description="Helical" evidence="1">
    <location>
        <begin position="6"/>
        <end position="26"/>
    </location>
</feature>
<dbReference type="AlphaFoldDB" id="A0A239KQX8"/>
<keyword evidence="1" id="KW-0472">Membrane</keyword>
<keyword evidence="3" id="KW-1185">Reference proteome</keyword>
<organism evidence="2 3">
    <name type="scientific">Sphingopyxis indica</name>
    <dbReference type="NCBI Taxonomy" id="436663"/>
    <lineage>
        <taxon>Bacteria</taxon>
        <taxon>Pseudomonadati</taxon>
        <taxon>Pseudomonadota</taxon>
        <taxon>Alphaproteobacteria</taxon>
        <taxon>Sphingomonadales</taxon>
        <taxon>Sphingomonadaceae</taxon>
        <taxon>Sphingopyxis</taxon>
    </lineage>
</organism>
<name>A0A239KQX8_9SPHN</name>
<protein>
    <submittedName>
        <fullName evidence="2">Uncharacterized protein</fullName>
    </submittedName>
</protein>
<proteinExistence type="predicted"/>
<evidence type="ECO:0000256" key="1">
    <source>
        <dbReference type="SAM" id="Phobius"/>
    </source>
</evidence>
<sequence length="52" mass="5596">MTGLLYFVILVVGFALGLLVGGLLGFGKRIGAYEDLVDEAEAEVARLRRLAE</sequence>